<dbReference type="PANTHER" id="PTHR47027">
    <property type="entry name" value="REVERSE TRANSCRIPTASE DOMAIN-CONTAINING PROTEIN"/>
    <property type="match status" value="1"/>
</dbReference>
<proteinExistence type="predicted"/>
<gene>
    <name evidence="1" type="ORF">HPBE_LOCUS17033</name>
</gene>
<keyword evidence="2" id="KW-1185">Reference proteome</keyword>
<reference evidence="1 2" key="1">
    <citation type="submission" date="2018-11" db="EMBL/GenBank/DDBJ databases">
        <authorList>
            <consortium name="Pathogen Informatics"/>
        </authorList>
    </citation>
    <scope>NUCLEOTIDE SEQUENCE [LARGE SCALE GENOMIC DNA]</scope>
</reference>
<organism evidence="2 3">
    <name type="scientific">Heligmosomoides polygyrus</name>
    <name type="common">Parasitic roundworm</name>
    <dbReference type="NCBI Taxonomy" id="6339"/>
    <lineage>
        <taxon>Eukaryota</taxon>
        <taxon>Metazoa</taxon>
        <taxon>Ecdysozoa</taxon>
        <taxon>Nematoda</taxon>
        <taxon>Chromadorea</taxon>
        <taxon>Rhabditida</taxon>
        <taxon>Rhabditina</taxon>
        <taxon>Rhabditomorpha</taxon>
        <taxon>Strongyloidea</taxon>
        <taxon>Heligmosomidae</taxon>
        <taxon>Heligmosomoides</taxon>
    </lineage>
</organism>
<dbReference type="PANTHER" id="PTHR47027:SF20">
    <property type="entry name" value="REVERSE TRANSCRIPTASE-LIKE PROTEIN WITH RNA-DIRECTED DNA POLYMERASE DOMAIN"/>
    <property type="match status" value="1"/>
</dbReference>
<dbReference type="WBParaSite" id="HPBE_0001703401-mRNA-1">
    <property type="protein sequence ID" value="HPBE_0001703401-mRNA-1"/>
    <property type="gene ID" value="HPBE_0001703401"/>
</dbReference>
<accession>A0A3P8A3H9</accession>
<evidence type="ECO:0000313" key="3">
    <source>
        <dbReference type="WBParaSite" id="HPBE_0001703401-mRNA-1"/>
    </source>
</evidence>
<dbReference type="OrthoDB" id="410104at2759"/>
<evidence type="ECO:0000313" key="1">
    <source>
        <dbReference type="EMBL" id="VDP07752.1"/>
    </source>
</evidence>
<dbReference type="Proteomes" id="UP000050761">
    <property type="component" value="Unassembled WGS sequence"/>
</dbReference>
<dbReference type="AlphaFoldDB" id="A0A183G5U6"/>
<accession>A0A183G5U6</accession>
<reference evidence="3" key="2">
    <citation type="submission" date="2019-09" db="UniProtKB">
        <authorList>
            <consortium name="WormBaseParasite"/>
        </authorList>
    </citation>
    <scope>IDENTIFICATION</scope>
</reference>
<name>A0A183G5U6_HELPZ</name>
<protein>
    <submittedName>
        <fullName evidence="3">Reverse transcriptase domain-containing protein</fullName>
    </submittedName>
</protein>
<evidence type="ECO:0000313" key="2">
    <source>
        <dbReference type="Proteomes" id="UP000050761"/>
    </source>
</evidence>
<dbReference type="EMBL" id="UZAH01029761">
    <property type="protein sequence ID" value="VDP07752.1"/>
    <property type="molecule type" value="Genomic_DNA"/>
</dbReference>
<sequence>MPDDWRDNIVSIFKQKVDASECSNNHGIKLISHAMKVYERLVESRLREMVTISQEQWGLMPERSTIDVIFIARQVMECIGRNESPATWRSWTWRKPTTGYPGLCSRNPFDGEAPHRLISVIKAMYEGSKAAVRTPHGMTKKVYITVGVHQGLALC</sequence>